<accession>X1PBQ0</accession>
<gene>
    <name evidence="2" type="ORF">S06H3_28378</name>
</gene>
<feature type="domain" description="Response regulatory" evidence="1">
    <location>
        <begin position="1"/>
        <end position="60"/>
    </location>
</feature>
<reference evidence="2" key="1">
    <citation type="journal article" date="2014" name="Front. Microbiol.">
        <title>High frequency of phylogenetically diverse reductive dehalogenase-homologous genes in deep subseafloor sedimentary metagenomes.</title>
        <authorList>
            <person name="Kawai M."/>
            <person name="Futagami T."/>
            <person name="Toyoda A."/>
            <person name="Takaki Y."/>
            <person name="Nishi S."/>
            <person name="Hori S."/>
            <person name="Arai W."/>
            <person name="Tsubouchi T."/>
            <person name="Morono Y."/>
            <person name="Uchiyama I."/>
            <person name="Ito T."/>
            <person name="Fujiyama A."/>
            <person name="Inagaki F."/>
            <person name="Takami H."/>
        </authorList>
    </citation>
    <scope>NUCLEOTIDE SEQUENCE</scope>
    <source>
        <strain evidence="2">Expedition CK06-06</strain>
    </source>
</reference>
<evidence type="ECO:0000259" key="1">
    <source>
        <dbReference type="PROSITE" id="PS50110"/>
    </source>
</evidence>
<dbReference type="PROSITE" id="PS50110">
    <property type="entry name" value="RESPONSE_REGULATORY"/>
    <property type="match status" value="1"/>
</dbReference>
<dbReference type="AlphaFoldDB" id="X1PBQ0"/>
<proteinExistence type="predicted"/>
<dbReference type="Pfam" id="PF00072">
    <property type="entry name" value="Response_reg"/>
    <property type="match status" value="1"/>
</dbReference>
<dbReference type="GO" id="GO:0000160">
    <property type="term" value="P:phosphorelay signal transduction system"/>
    <property type="evidence" value="ECO:0007669"/>
    <property type="project" value="InterPro"/>
</dbReference>
<dbReference type="Gene3D" id="3.40.50.2300">
    <property type="match status" value="1"/>
</dbReference>
<organism evidence="2">
    <name type="scientific">marine sediment metagenome</name>
    <dbReference type="NCBI Taxonomy" id="412755"/>
    <lineage>
        <taxon>unclassified sequences</taxon>
        <taxon>metagenomes</taxon>
        <taxon>ecological metagenomes</taxon>
    </lineage>
</organism>
<dbReference type="InterPro" id="IPR001789">
    <property type="entry name" value="Sig_transdc_resp-reg_receiver"/>
</dbReference>
<dbReference type="InterPro" id="IPR011006">
    <property type="entry name" value="CheY-like_superfamily"/>
</dbReference>
<dbReference type="EMBL" id="BARV01016554">
    <property type="protein sequence ID" value="GAI28344.1"/>
    <property type="molecule type" value="Genomic_DNA"/>
</dbReference>
<comment type="caution">
    <text evidence="2">The sequence shown here is derived from an EMBL/GenBank/DDBJ whole genome shotgun (WGS) entry which is preliminary data.</text>
</comment>
<feature type="non-terminal residue" evidence="2">
    <location>
        <position position="1"/>
    </location>
</feature>
<protein>
    <recommendedName>
        <fullName evidence="1">Response regulatory domain-containing protein</fullName>
    </recommendedName>
</protein>
<evidence type="ECO:0000313" key="2">
    <source>
        <dbReference type="EMBL" id="GAI28344.1"/>
    </source>
</evidence>
<sequence length="64" mass="7481">GNGIKVLEAIKKNLQSPKVIIFTNYPYPQYRKRYMDAGADFFFDKSTEFEKLVDTVKYLVHNCS</sequence>
<dbReference type="SUPFAM" id="SSF52172">
    <property type="entry name" value="CheY-like"/>
    <property type="match status" value="1"/>
</dbReference>
<name>X1PBQ0_9ZZZZ</name>